<dbReference type="PANTHER" id="PTHR31065:SF1">
    <property type="entry name" value="OS09G0116050 PROTEIN"/>
    <property type="match status" value="1"/>
</dbReference>
<protein>
    <recommendedName>
        <fullName evidence="4">B box-type domain-containing protein</fullName>
    </recommendedName>
</protein>
<feature type="region of interest" description="Disordered" evidence="1">
    <location>
        <begin position="250"/>
        <end position="298"/>
    </location>
</feature>
<feature type="compositionally biased region" description="Polar residues" evidence="1">
    <location>
        <begin position="212"/>
        <end position="228"/>
    </location>
</feature>
<dbReference type="AlphaFoldDB" id="A0A5P1FNB3"/>
<feature type="compositionally biased region" description="Polar residues" evidence="1">
    <location>
        <begin position="265"/>
        <end position="298"/>
    </location>
</feature>
<dbReference type="PANTHER" id="PTHR31065">
    <property type="entry name" value="PLATZ TRANSCRIPTION FACTOR FAMILY PROTEIN"/>
    <property type="match status" value="1"/>
</dbReference>
<keyword evidence="3" id="KW-1185">Reference proteome</keyword>
<feature type="region of interest" description="Disordered" evidence="1">
    <location>
        <begin position="318"/>
        <end position="343"/>
    </location>
</feature>
<dbReference type="EMBL" id="CM007381">
    <property type="protein sequence ID" value="ONK79718.1"/>
    <property type="molecule type" value="Genomic_DNA"/>
</dbReference>
<dbReference type="Gramene" id="ONK79718">
    <property type="protein sequence ID" value="ONK79718"/>
    <property type="gene ID" value="A4U43_C01F9350"/>
</dbReference>
<proteinExistence type="predicted"/>
<name>A0A5P1FNB3_ASPOF</name>
<feature type="region of interest" description="Disordered" evidence="1">
    <location>
        <begin position="207"/>
        <end position="232"/>
    </location>
</feature>
<evidence type="ECO:0000313" key="2">
    <source>
        <dbReference type="EMBL" id="ONK79718.1"/>
    </source>
</evidence>
<evidence type="ECO:0000313" key="3">
    <source>
        <dbReference type="Proteomes" id="UP000243459"/>
    </source>
</evidence>
<evidence type="ECO:0008006" key="4">
    <source>
        <dbReference type="Google" id="ProtNLM"/>
    </source>
</evidence>
<gene>
    <name evidence="2" type="ORF">A4U43_C01F9350</name>
</gene>
<dbReference type="InterPro" id="IPR006734">
    <property type="entry name" value="PLATZ"/>
</dbReference>
<feature type="compositionally biased region" description="Polar residues" evidence="1">
    <location>
        <begin position="327"/>
        <end position="343"/>
    </location>
</feature>
<organism evidence="2 3">
    <name type="scientific">Asparagus officinalis</name>
    <name type="common">Garden asparagus</name>
    <dbReference type="NCBI Taxonomy" id="4686"/>
    <lineage>
        <taxon>Eukaryota</taxon>
        <taxon>Viridiplantae</taxon>
        <taxon>Streptophyta</taxon>
        <taxon>Embryophyta</taxon>
        <taxon>Tracheophyta</taxon>
        <taxon>Spermatophyta</taxon>
        <taxon>Magnoliopsida</taxon>
        <taxon>Liliopsida</taxon>
        <taxon>Asparagales</taxon>
        <taxon>Asparagaceae</taxon>
        <taxon>Asparagoideae</taxon>
        <taxon>Asparagus</taxon>
    </lineage>
</organism>
<reference evidence="3" key="1">
    <citation type="journal article" date="2017" name="Nat. Commun.">
        <title>The asparagus genome sheds light on the origin and evolution of a young Y chromosome.</title>
        <authorList>
            <person name="Harkess A."/>
            <person name="Zhou J."/>
            <person name="Xu C."/>
            <person name="Bowers J.E."/>
            <person name="Van der Hulst R."/>
            <person name="Ayyampalayam S."/>
            <person name="Mercati F."/>
            <person name="Riccardi P."/>
            <person name="McKain M.R."/>
            <person name="Kakrana A."/>
            <person name="Tang H."/>
            <person name="Ray J."/>
            <person name="Groenendijk J."/>
            <person name="Arikit S."/>
            <person name="Mathioni S.M."/>
            <person name="Nakano M."/>
            <person name="Shan H."/>
            <person name="Telgmann-Rauber A."/>
            <person name="Kanno A."/>
            <person name="Yue Z."/>
            <person name="Chen H."/>
            <person name="Li W."/>
            <person name="Chen Y."/>
            <person name="Xu X."/>
            <person name="Zhang Y."/>
            <person name="Luo S."/>
            <person name="Chen H."/>
            <person name="Gao J."/>
            <person name="Mao Z."/>
            <person name="Pires J.C."/>
            <person name="Luo M."/>
            <person name="Kudrna D."/>
            <person name="Wing R.A."/>
            <person name="Meyers B.C."/>
            <person name="Yi K."/>
            <person name="Kong H."/>
            <person name="Lavrijsen P."/>
            <person name="Sunseri F."/>
            <person name="Falavigna A."/>
            <person name="Ye Y."/>
            <person name="Leebens-Mack J.H."/>
            <person name="Chen G."/>
        </authorList>
    </citation>
    <scope>NUCLEOTIDE SEQUENCE [LARGE SCALE GENOMIC DNA]</scope>
    <source>
        <strain evidence="3">cv. DH0086</strain>
    </source>
</reference>
<dbReference type="Proteomes" id="UP000243459">
    <property type="component" value="Chromosome 1"/>
</dbReference>
<dbReference type="SUPFAM" id="SSF57845">
    <property type="entry name" value="B-box zinc-binding domain"/>
    <property type="match status" value="1"/>
</dbReference>
<evidence type="ECO:0000256" key="1">
    <source>
        <dbReference type="SAM" id="MobiDB-lite"/>
    </source>
</evidence>
<dbReference type="Pfam" id="PF04640">
    <property type="entry name" value="PLATZ"/>
    <property type="match status" value="1"/>
</dbReference>
<sequence>MTRRCCSRLVKFFGYWLGWYCRCVARLLLDTCEVMMAQETPPLWLHKLCSEKFFNACLIEHRGLDENKSQKDVFCINCCSSFCQGCIYGTGHDTHQFFQIRSYDSKNAVRVEDLDKNFMSDGIQSYTYEEIEVVFIEKQTPTSEQNLSGNCCRMCQCHITDGSLYCSLHCKMIFLSINGGLKECIKREGDESIDIAEMIKELTDERGLMPASSLQPTESAGNLPNPHQRQPPHITYDMFAAKAQFLHLDSDNSDPLPAKWRKGGSESQGYYTHQNSSTPMAQSSTSINEYTSQFSGSGPNLMSTGPMQQQQHKAIPLTMPTPGWNPRKSTPMAQPSSARNDQGQISTLPMQQQHRQIPLSARISMPSAVQPENYTSSNSWQRPPFTLMARQAQNYVSSSPQPPPFTPVYMPGRVQPENYASSSSWHAPPFTLMEPQAQNYVSSSWQPPSSTLMAPQAQNFAPSIQHYGQIPSNISSLPTMPTPQEYPIPLHPNPAQNHLGFPTHHRPQPQVGQMGNQVAGILEILRRFFNEMFFAYCTCIFGTNSKRTYFCFKCLVSCCLNCVTEPVHQGHQNQTLRVYAQEGGTVRVEHLNRFIDPAGIVVKALGIKKLIEASNGHLVFNRKH</sequence>
<accession>A0A5P1FNB3</accession>